<protein>
    <recommendedName>
        <fullName evidence="1">M23ase beta-sheet core domain-containing protein</fullName>
    </recommendedName>
</protein>
<gene>
    <name evidence="2" type="ORF">JZO67_002281</name>
</gene>
<dbReference type="PANTHER" id="PTHR21666">
    <property type="entry name" value="PEPTIDASE-RELATED"/>
    <property type="match status" value="1"/>
</dbReference>
<keyword evidence="3" id="KW-1185">Reference proteome</keyword>
<dbReference type="Gene3D" id="2.70.70.10">
    <property type="entry name" value="Glucose Permease (Domain IIA)"/>
    <property type="match status" value="1"/>
</dbReference>
<proteinExistence type="predicted"/>
<dbReference type="SUPFAM" id="SSF51261">
    <property type="entry name" value="Duplicated hybrid motif"/>
    <property type="match status" value="1"/>
</dbReference>
<dbReference type="Pfam" id="PF01551">
    <property type="entry name" value="Peptidase_M23"/>
    <property type="match status" value="1"/>
</dbReference>
<reference evidence="2 3" key="2">
    <citation type="submission" date="2024-02" db="EMBL/GenBank/DDBJ databases">
        <title>The Genome Sequence of Enterococcus sp. DIV0159.</title>
        <authorList>
            <person name="Earl A."/>
            <person name="Manson A."/>
            <person name="Gilmore M."/>
            <person name="Sanders J."/>
            <person name="Shea T."/>
            <person name="Howe W."/>
            <person name="Livny J."/>
            <person name="Cuomo C."/>
            <person name="Neafsey D."/>
            <person name="Birren B."/>
        </authorList>
    </citation>
    <scope>NUCLEOTIDE SEQUENCE [LARGE SCALE GENOMIC DNA]</scope>
    <source>
        <strain evidence="2 3">665A</strain>
    </source>
</reference>
<comment type="caution">
    <text evidence="2">The sequence shown here is derived from an EMBL/GenBank/DDBJ whole genome shotgun (WGS) entry which is preliminary data.</text>
</comment>
<dbReference type="RefSeq" id="WP_242704442.1">
    <property type="nucleotide sequence ID" value="NZ_JAFREL020000002.1"/>
</dbReference>
<dbReference type="InterPro" id="IPR011055">
    <property type="entry name" value="Dup_hybrid_motif"/>
</dbReference>
<feature type="domain" description="M23ase beta-sheet core" evidence="1">
    <location>
        <begin position="36"/>
        <end position="128"/>
    </location>
</feature>
<dbReference type="InterPro" id="IPR016047">
    <property type="entry name" value="M23ase_b-sheet_dom"/>
</dbReference>
<accession>A0ABV0ENX4</accession>
<evidence type="ECO:0000313" key="3">
    <source>
        <dbReference type="Proteomes" id="UP000664357"/>
    </source>
</evidence>
<dbReference type="InterPro" id="IPR050570">
    <property type="entry name" value="Cell_wall_metabolism_enzyme"/>
</dbReference>
<dbReference type="Proteomes" id="UP000664357">
    <property type="component" value="Unassembled WGS sequence"/>
</dbReference>
<sequence>MAINWGWPFPKVGEGNFLGGQLFGKNPGGEFRPNGFHNGLDFGSIDHPGNEICAAHAGKVVFAGWSPSGYEALGTVIATKSDDGYYVVYQEFGTSTANVHVKIGDSITLGQVIGTRNTSHLHLGITKKDWLQAQSSAFSNDGTWLDPLKIIREGLKDDGQISIEEDKNLLIYWKQQKVGSTVYDAYLLNGNKRMYIHNNTLLNECRVLTRLYGDTKEERFYNDAYRVLALEATTDLVEFKYYANK</sequence>
<dbReference type="PANTHER" id="PTHR21666:SF270">
    <property type="entry name" value="MUREIN HYDROLASE ACTIVATOR ENVC"/>
    <property type="match status" value="1"/>
</dbReference>
<evidence type="ECO:0000313" key="2">
    <source>
        <dbReference type="EMBL" id="MEO1770329.1"/>
    </source>
</evidence>
<name>A0ABV0ENX4_9ENTE</name>
<evidence type="ECO:0000259" key="1">
    <source>
        <dbReference type="Pfam" id="PF01551"/>
    </source>
</evidence>
<dbReference type="EMBL" id="JAFREL020000002">
    <property type="protein sequence ID" value="MEO1770329.1"/>
    <property type="molecule type" value="Genomic_DNA"/>
</dbReference>
<dbReference type="CDD" id="cd12797">
    <property type="entry name" value="M23_peptidase"/>
    <property type="match status" value="1"/>
</dbReference>
<organism evidence="2 3">
    <name type="scientific">Candidatus Enterococcus ferrettii</name>
    <dbReference type="NCBI Taxonomy" id="2815324"/>
    <lineage>
        <taxon>Bacteria</taxon>
        <taxon>Bacillati</taxon>
        <taxon>Bacillota</taxon>
        <taxon>Bacilli</taxon>
        <taxon>Lactobacillales</taxon>
        <taxon>Enterococcaceae</taxon>
        <taxon>Enterococcus</taxon>
    </lineage>
</organism>
<reference evidence="2 3" key="1">
    <citation type="submission" date="2021-03" db="EMBL/GenBank/DDBJ databases">
        <authorList>
            <person name="Gilmore M.S."/>
            <person name="Schwartzman J."/>
            <person name="Van Tyne D."/>
            <person name="Martin M."/>
            <person name="Earl A.M."/>
            <person name="Manson A.L."/>
            <person name="Straub T."/>
            <person name="Salamzade R."/>
            <person name="Saavedra J."/>
            <person name="Lebreton F."/>
            <person name="Prichula J."/>
            <person name="Schaufler K."/>
            <person name="Gaca A."/>
            <person name="Sgardioli B."/>
            <person name="Wagenaar J."/>
            <person name="Strong T."/>
        </authorList>
    </citation>
    <scope>NUCLEOTIDE SEQUENCE [LARGE SCALE GENOMIC DNA]</scope>
    <source>
        <strain evidence="2 3">665A</strain>
    </source>
</reference>